<name>A0A1T4PGF1_9HYPH</name>
<accession>A0A1T4PGF1</accession>
<dbReference type="AlphaFoldDB" id="A0A1T4PGF1"/>
<dbReference type="InterPro" id="IPR004045">
    <property type="entry name" value="Glutathione_S-Trfase_N"/>
</dbReference>
<keyword evidence="5" id="KW-1185">Reference proteome</keyword>
<dbReference type="Pfam" id="PF02798">
    <property type="entry name" value="GST_N"/>
    <property type="match status" value="1"/>
</dbReference>
<proteinExistence type="inferred from homology"/>
<organism evidence="4 5">
    <name type="scientific">Enhydrobacter aerosaccus</name>
    <dbReference type="NCBI Taxonomy" id="225324"/>
    <lineage>
        <taxon>Bacteria</taxon>
        <taxon>Pseudomonadati</taxon>
        <taxon>Pseudomonadota</taxon>
        <taxon>Alphaproteobacteria</taxon>
        <taxon>Hyphomicrobiales</taxon>
        <taxon>Enhydrobacter</taxon>
    </lineage>
</organism>
<dbReference type="Gene3D" id="3.40.30.10">
    <property type="entry name" value="Glutaredoxin"/>
    <property type="match status" value="1"/>
</dbReference>
<dbReference type="EMBL" id="FUWJ01000002">
    <property type="protein sequence ID" value="SJZ90634.1"/>
    <property type="molecule type" value="Genomic_DNA"/>
</dbReference>
<dbReference type="InterPro" id="IPR040079">
    <property type="entry name" value="Glutathione_S-Trfase"/>
</dbReference>
<dbReference type="SFLD" id="SFLDS00019">
    <property type="entry name" value="Glutathione_Transferase_(cytos"/>
    <property type="match status" value="1"/>
</dbReference>
<dbReference type="SUPFAM" id="SSF47616">
    <property type="entry name" value="GST C-terminal domain-like"/>
    <property type="match status" value="1"/>
</dbReference>
<dbReference type="RefSeq" id="WP_085934457.1">
    <property type="nucleotide sequence ID" value="NZ_FUWJ01000002.1"/>
</dbReference>
<evidence type="ECO:0000259" key="2">
    <source>
        <dbReference type="PROSITE" id="PS50404"/>
    </source>
</evidence>
<dbReference type="InterPro" id="IPR036282">
    <property type="entry name" value="Glutathione-S-Trfase_C_sf"/>
</dbReference>
<dbReference type="InterPro" id="IPR036249">
    <property type="entry name" value="Thioredoxin-like_sf"/>
</dbReference>
<dbReference type="SFLD" id="SFLDG00358">
    <property type="entry name" value="Main_(cytGST)"/>
    <property type="match status" value="1"/>
</dbReference>
<dbReference type="OrthoDB" id="9810080at2"/>
<evidence type="ECO:0000256" key="1">
    <source>
        <dbReference type="RuleBase" id="RU003494"/>
    </source>
</evidence>
<keyword evidence="4" id="KW-0808">Transferase</keyword>
<dbReference type="PANTHER" id="PTHR44051:SF8">
    <property type="entry name" value="GLUTATHIONE S-TRANSFERASE GSTA"/>
    <property type="match status" value="1"/>
</dbReference>
<protein>
    <submittedName>
        <fullName evidence="4">Glutathione S-transferase</fullName>
    </submittedName>
</protein>
<evidence type="ECO:0000259" key="3">
    <source>
        <dbReference type="PROSITE" id="PS50405"/>
    </source>
</evidence>
<dbReference type="STRING" id="225324.SAMN02745126_02812"/>
<dbReference type="PROSITE" id="PS50405">
    <property type="entry name" value="GST_CTER"/>
    <property type="match status" value="1"/>
</dbReference>
<comment type="similarity">
    <text evidence="1">Belongs to the GST superfamily.</text>
</comment>
<reference evidence="5" key="1">
    <citation type="submission" date="2017-02" db="EMBL/GenBank/DDBJ databases">
        <authorList>
            <person name="Varghese N."/>
            <person name="Submissions S."/>
        </authorList>
    </citation>
    <scope>NUCLEOTIDE SEQUENCE [LARGE SCALE GENOMIC DNA]</scope>
    <source>
        <strain evidence="5">ATCC 27094</strain>
    </source>
</reference>
<dbReference type="Proteomes" id="UP000190092">
    <property type="component" value="Unassembled WGS sequence"/>
</dbReference>
<sequence>MIDSDRSDAERFILHGSFTSSSTYKPMLFLALSGLPFSFRTVNLKKGVQKEAPHLALSRYGQVPVLQHRGLTLVMSNVILDYLARTTGRFEGSTEQERINAREWLSWENDAITNVARVRHFARFRPDVEPPIVNFFRPQAEAALDLIDRWLDGRQWLVGEHCTIADVGCWGRMVFMAEGGMSLDRRPNARAWRDRLMALPGFALPYDLIPQKDAEFSGQ</sequence>
<dbReference type="PROSITE" id="PS50404">
    <property type="entry name" value="GST_NTER"/>
    <property type="match status" value="1"/>
</dbReference>
<gene>
    <name evidence="4" type="ORF">SAMN02745126_02812</name>
</gene>
<dbReference type="Pfam" id="PF00043">
    <property type="entry name" value="GST_C"/>
    <property type="match status" value="1"/>
</dbReference>
<feature type="domain" description="GST N-terminal" evidence="2">
    <location>
        <begin position="10"/>
        <end position="91"/>
    </location>
</feature>
<dbReference type="Gene3D" id="1.20.1050.10">
    <property type="match status" value="1"/>
</dbReference>
<dbReference type="InterPro" id="IPR004046">
    <property type="entry name" value="GST_C"/>
</dbReference>
<evidence type="ECO:0000313" key="5">
    <source>
        <dbReference type="Proteomes" id="UP000190092"/>
    </source>
</evidence>
<dbReference type="SUPFAM" id="SSF52833">
    <property type="entry name" value="Thioredoxin-like"/>
    <property type="match status" value="1"/>
</dbReference>
<feature type="domain" description="GST C-terminal" evidence="3">
    <location>
        <begin position="94"/>
        <end position="216"/>
    </location>
</feature>
<dbReference type="PANTHER" id="PTHR44051">
    <property type="entry name" value="GLUTATHIONE S-TRANSFERASE-RELATED"/>
    <property type="match status" value="1"/>
</dbReference>
<dbReference type="InterPro" id="IPR010987">
    <property type="entry name" value="Glutathione-S-Trfase_C-like"/>
</dbReference>
<evidence type="ECO:0000313" key="4">
    <source>
        <dbReference type="EMBL" id="SJZ90634.1"/>
    </source>
</evidence>
<dbReference type="GO" id="GO:0016740">
    <property type="term" value="F:transferase activity"/>
    <property type="evidence" value="ECO:0007669"/>
    <property type="project" value="UniProtKB-KW"/>
</dbReference>